<evidence type="ECO:0000256" key="5">
    <source>
        <dbReference type="PROSITE-ProRule" id="PRU00706"/>
    </source>
</evidence>
<accession>A0A177B1N6</accession>
<feature type="domain" description="Nucleoside diphosphate kinase-like" evidence="7">
    <location>
        <begin position="5"/>
        <end position="143"/>
    </location>
</feature>
<dbReference type="InterPro" id="IPR007858">
    <property type="entry name" value="Dpy-30_motif"/>
</dbReference>
<dbReference type="GO" id="GO:0004550">
    <property type="term" value="F:nucleoside diphosphate kinase activity"/>
    <property type="evidence" value="ECO:0007669"/>
    <property type="project" value="InterPro"/>
</dbReference>
<dbReference type="SUPFAM" id="SSF54919">
    <property type="entry name" value="Nucleoside diphosphate kinase, NDK"/>
    <property type="match status" value="1"/>
</dbReference>
<dbReference type="PRINTS" id="PR01243">
    <property type="entry name" value="NUCDPKINASE"/>
</dbReference>
<dbReference type="Gene3D" id="1.20.890.10">
    <property type="entry name" value="cAMP-dependent protein kinase regulatory subunit, dimerization-anchoring domain"/>
    <property type="match status" value="1"/>
</dbReference>
<evidence type="ECO:0000256" key="2">
    <source>
        <dbReference type="ARBA" id="ARBA00008142"/>
    </source>
</evidence>
<dbReference type="GO" id="GO:0006228">
    <property type="term" value="P:UTP biosynthetic process"/>
    <property type="evidence" value="ECO:0007669"/>
    <property type="project" value="InterPro"/>
</dbReference>
<gene>
    <name evidence="8" type="ORF">A3Q56_04059</name>
</gene>
<dbReference type="GO" id="GO:0003341">
    <property type="term" value="P:cilium movement"/>
    <property type="evidence" value="ECO:0007669"/>
    <property type="project" value="TreeGrafter"/>
</dbReference>
<protein>
    <recommendedName>
        <fullName evidence="7">Nucleoside diphosphate kinase-like domain-containing protein</fullName>
    </recommendedName>
</protein>
<evidence type="ECO:0000259" key="7">
    <source>
        <dbReference type="SMART" id="SM00562"/>
    </source>
</evidence>
<comment type="similarity">
    <text evidence="2 5 6">Belongs to the NDK family.</text>
</comment>
<keyword evidence="3" id="KW-0378">Hydrolase</keyword>
<evidence type="ECO:0000256" key="4">
    <source>
        <dbReference type="ARBA" id="ARBA00023273"/>
    </source>
</evidence>
<evidence type="ECO:0000256" key="1">
    <source>
        <dbReference type="ARBA" id="ARBA00004138"/>
    </source>
</evidence>
<dbReference type="CDD" id="cd22970">
    <property type="entry name" value="DD_NDKH5-like"/>
    <property type="match status" value="1"/>
</dbReference>
<evidence type="ECO:0000313" key="8">
    <source>
        <dbReference type="EMBL" id="OAF68187.1"/>
    </source>
</evidence>
<keyword evidence="9" id="KW-1185">Reference proteome</keyword>
<dbReference type="OrthoDB" id="1729737at2759"/>
<dbReference type="SMART" id="SM00562">
    <property type="entry name" value="NDK"/>
    <property type="match status" value="1"/>
</dbReference>
<evidence type="ECO:0000256" key="3">
    <source>
        <dbReference type="ARBA" id="ARBA00022801"/>
    </source>
</evidence>
<keyword evidence="4" id="KW-0966">Cell projection</keyword>
<evidence type="ECO:0000313" key="9">
    <source>
        <dbReference type="Proteomes" id="UP000078046"/>
    </source>
</evidence>
<dbReference type="PANTHER" id="PTHR46161">
    <property type="entry name" value="NUCLEOSIDE DIPHOSPHATE KINASE"/>
    <property type="match status" value="1"/>
</dbReference>
<dbReference type="PROSITE" id="PS51374">
    <property type="entry name" value="NDPK_LIKE"/>
    <property type="match status" value="1"/>
</dbReference>
<evidence type="ECO:0000256" key="6">
    <source>
        <dbReference type="RuleBase" id="RU004011"/>
    </source>
</evidence>
<dbReference type="GO" id="GO:1902176">
    <property type="term" value="P:negative regulation of oxidative stress-induced intrinsic apoptotic signaling pathway"/>
    <property type="evidence" value="ECO:0007669"/>
    <property type="project" value="TreeGrafter"/>
</dbReference>
<reference evidence="8 9" key="1">
    <citation type="submission" date="2016-04" db="EMBL/GenBank/DDBJ databases">
        <title>The genome of Intoshia linei affirms orthonectids as highly simplified spiralians.</title>
        <authorList>
            <person name="Mikhailov K.V."/>
            <person name="Slusarev G.S."/>
            <person name="Nikitin M.A."/>
            <person name="Logacheva M.D."/>
            <person name="Penin A."/>
            <person name="Aleoshin V."/>
            <person name="Panchin Y.V."/>
        </authorList>
    </citation>
    <scope>NUCLEOTIDE SEQUENCE [LARGE SCALE GENOMIC DNA]</scope>
    <source>
        <strain evidence="8">Intl2013</strain>
        <tissue evidence="8">Whole animal</tissue>
    </source>
</reference>
<dbReference type="Proteomes" id="UP000078046">
    <property type="component" value="Unassembled WGS sequence"/>
</dbReference>
<dbReference type="InterPro" id="IPR034907">
    <property type="entry name" value="NDK-like_dom"/>
</dbReference>
<dbReference type="InterPro" id="IPR036850">
    <property type="entry name" value="NDK-like_dom_sf"/>
</dbReference>
<name>A0A177B1N6_9BILA</name>
<sequence length="197" mass="22588">MKINIERTLAIIKPDAYERAHEIEDIILRSGFTILQKKCVKLPPEQVSDFYKEHYGRMFFPALVAYMCKGLIVVYDLAKENAVEDWKKLIGPNDSELARETVPDSIRAIYGTDERRNAVHGTNKASSVVDEINFFFPNSKVDSKNVNLEKYFINNVNDTLVEGLTKLCKEKPENPITWLAEWLLNNNPNKPNISVNN</sequence>
<comment type="caution">
    <text evidence="8">The sequence shown here is derived from an EMBL/GenBank/DDBJ whole genome shotgun (WGS) entry which is preliminary data.</text>
</comment>
<dbReference type="GO" id="GO:0006241">
    <property type="term" value="P:CTP biosynthetic process"/>
    <property type="evidence" value="ECO:0007669"/>
    <property type="project" value="InterPro"/>
</dbReference>
<dbReference type="GO" id="GO:0005929">
    <property type="term" value="C:cilium"/>
    <property type="evidence" value="ECO:0007669"/>
    <property type="project" value="UniProtKB-SubCell"/>
</dbReference>
<dbReference type="GO" id="GO:0016787">
    <property type="term" value="F:hydrolase activity"/>
    <property type="evidence" value="ECO:0007669"/>
    <property type="project" value="UniProtKB-KW"/>
</dbReference>
<dbReference type="PANTHER" id="PTHR46161:SF1">
    <property type="entry name" value="NUCLEOSIDE DIPHOSPHATE KINASE HOMOLOG 5"/>
    <property type="match status" value="1"/>
</dbReference>
<dbReference type="InterPro" id="IPR001564">
    <property type="entry name" value="Nucleoside_diP_kinase"/>
</dbReference>
<dbReference type="Pfam" id="PF05186">
    <property type="entry name" value="Dpy-30"/>
    <property type="match status" value="1"/>
</dbReference>
<dbReference type="Pfam" id="PF00334">
    <property type="entry name" value="NDK"/>
    <property type="match status" value="1"/>
</dbReference>
<dbReference type="EMBL" id="LWCA01000497">
    <property type="protein sequence ID" value="OAF68187.1"/>
    <property type="molecule type" value="Genomic_DNA"/>
</dbReference>
<comment type="subcellular location">
    <subcellularLocation>
        <location evidence="1">Cell projection</location>
        <location evidence="1">Cilium</location>
    </subcellularLocation>
</comment>
<proteinExistence type="inferred from homology"/>
<dbReference type="Gene3D" id="3.30.70.141">
    <property type="entry name" value="Nucleoside diphosphate kinase-like domain"/>
    <property type="match status" value="1"/>
</dbReference>
<dbReference type="GO" id="GO:0006183">
    <property type="term" value="P:GTP biosynthetic process"/>
    <property type="evidence" value="ECO:0007669"/>
    <property type="project" value="InterPro"/>
</dbReference>
<comment type="caution">
    <text evidence="5">Lacks conserved residue(s) required for the propagation of feature annotation.</text>
</comment>
<dbReference type="AlphaFoldDB" id="A0A177B1N6"/>
<dbReference type="FunFam" id="3.30.70.141:FF:000010">
    <property type="entry name" value="Nucleoside diphosphate kinase 7"/>
    <property type="match status" value="1"/>
</dbReference>
<organism evidence="8 9">
    <name type="scientific">Intoshia linei</name>
    <dbReference type="NCBI Taxonomy" id="1819745"/>
    <lineage>
        <taxon>Eukaryota</taxon>
        <taxon>Metazoa</taxon>
        <taxon>Spiralia</taxon>
        <taxon>Lophotrochozoa</taxon>
        <taxon>Mesozoa</taxon>
        <taxon>Orthonectida</taxon>
        <taxon>Rhopaluridae</taxon>
        <taxon>Intoshia</taxon>
    </lineage>
</organism>